<proteinExistence type="predicted"/>
<comment type="caution">
    <text evidence="1">The sequence shown here is derived from an EMBL/GenBank/DDBJ whole genome shotgun (WGS) entry which is preliminary data.</text>
</comment>
<dbReference type="RefSeq" id="WP_195728548.1">
    <property type="nucleotide sequence ID" value="NZ_CP059080.1"/>
</dbReference>
<evidence type="ECO:0000313" key="2">
    <source>
        <dbReference type="Proteomes" id="UP001162261"/>
    </source>
</evidence>
<dbReference type="AlphaFoldDB" id="A0AA42XFU0"/>
<name>A0AA42XFU0_ACIJO</name>
<sequence>MANYDFYPYVSLESNVDINDLRYSLRVYDPVKNINYLDQSNSKISPYSKNLLIKSTNNFRTHILKIVVNDPAKLKECILIFDLFRISNGGAEVHVIKRYLSANRIEEFGSQNRYNVKLDIVKYKETNNVTKQTQPNNPNIVEVNLPSNRIFIEEKYPPGNSNDPFTKERVETSLYSRIKDPYPNQRSTYLCGPAAFFYCVLNSNKKIYAKIVKELWEKGEVKVNNLNIKPSLDGARKVNGFYKENKGVNNKITLNPRISPVDWITMGSLRDSENSVFDYNTAESQNIVGDSFNGFTAFTLPSDMERWLKNIGYKIVYTERNYSSRVDSLIKANAFSMQNHYLIALTMGAIVEGQPEIPRFSKLKVRGPSHWIVFTDNIKTKKGQLITSSTQHSEIVSAYCATWGSNQKIKDQELSFFSSNLYWFIVVEKTLN</sequence>
<gene>
    <name evidence="1" type="ORF">N5J46_09605</name>
</gene>
<organism evidence="1 2">
    <name type="scientific">Acinetobacter johnsonii</name>
    <dbReference type="NCBI Taxonomy" id="40214"/>
    <lineage>
        <taxon>Bacteria</taxon>
        <taxon>Pseudomonadati</taxon>
        <taxon>Pseudomonadota</taxon>
        <taxon>Gammaproteobacteria</taxon>
        <taxon>Moraxellales</taxon>
        <taxon>Moraxellaceae</taxon>
        <taxon>Acinetobacter</taxon>
    </lineage>
</organism>
<dbReference type="Proteomes" id="UP001162261">
    <property type="component" value="Unassembled WGS sequence"/>
</dbReference>
<reference evidence="1" key="1">
    <citation type="submission" date="2022-09" db="EMBL/GenBank/DDBJ databases">
        <title>Intensive care unit water sources are persistently colonized with multi-drug resistant bacteria and are the site of extensive horizontal gene transfer of antibiotic resistance genes.</title>
        <authorList>
            <person name="Diorio-Toth L."/>
        </authorList>
    </citation>
    <scope>NUCLEOTIDE SEQUENCE</scope>
    <source>
        <strain evidence="1">GD03649</strain>
    </source>
</reference>
<evidence type="ECO:0000313" key="1">
    <source>
        <dbReference type="EMBL" id="MDH2172680.1"/>
    </source>
</evidence>
<protein>
    <submittedName>
        <fullName evidence="1">Uncharacterized protein</fullName>
    </submittedName>
</protein>
<accession>A0AA42XFU0</accession>
<dbReference type="EMBL" id="JAOCLH010000015">
    <property type="protein sequence ID" value="MDH2172680.1"/>
    <property type="molecule type" value="Genomic_DNA"/>
</dbReference>